<dbReference type="EMBL" id="ML986583">
    <property type="protein sequence ID" value="KAF2269189.1"/>
    <property type="molecule type" value="Genomic_DNA"/>
</dbReference>
<accession>A0A9P4N9N6</accession>
<feature type="region of interest" description="Disordered" evidence="1">
    <location>
        <begin position="91"/>
        <end position="114"/>
    </location>
</feature>
<dbReference type="PANTHER" id="PTHR28042:SF1">
    <property type="entry name" value="E3 UBIQUITIN-PROTEIN LIGASE COMPLEX SLX5-SLX8 SUBUNIT SLX5"/>
    <property type="match status" value="1"/>
</dbReference>
<dbReference type="OrthoDB" id="2398441at2759"/>
<protein>
    <recommendedName>
        <fullName evidence="4">RING-type domain-containing protein</fullName>
    </recommendedName>
</protein>
<evidence type="ECO:0000256" key="1">
    <source>
        <dbReference type="SAM" id="MobiDB-lite"/>
    </source>
</evidence>
<dbReference type="InterPro" id="IPR038886">
    <property type="entry name" value="E3_SLX5/Rfp1"/>
</dbReference>
<dbReference type="Proteomes" id="UP000800093">
    <property type="component" value="Unassembled WGS sequence"/>
</dbReference>
<evidence type="ECO:0008006" key="4">
    <source>
        <dbReference type="Google" id="ProtNLM"/>
    </source>
</evidence>
<feature type="compositionally biased region" description="Pro residues" evidence="1">
    <location>
        <begin position="99"/>
        <end position="111"/>
    </location>
</feature>
<gene>
    <name evidence="2" type="ORF">CC78DRAFT_529425</name>
</gene>
<reference evidence="3" key="1">
    <citation type="journal article" date="2020" name="Stud. Mycol.">
        <title>101 Dothideomycetes genomes: A test case for predicting lifestyles and emergence of pathogens.</title>
        <authorList>
            <person name="Haridas S."/>
            <person name="Albert R."/>
            <person name="Binder M."/>
            <person name="Bloem J."/>
            <person name="LaButti K."/>
            <person name="Salamov A."/>
            <person name="Andreopoulos B."/>
            <person name="Baker S."/>
            <person name="Barry K."/>
            <person name="Bills G."/>
            <person name="Bluhm B."/>
            <person name="Cannon C."/>
            <person name="Castanera R."/>
            <person name="Culley D."/>
            <person name="Daum C."/>
            <person name="Ezra D."/>
            <person name="Gonzalez J."/>
            <person name="Henrissat B."/>
            <person name="Kuo A."/>
            <person name="Liang C."/>
            <person name="Lipzen A."/>
            <person name="Lutzoni F."/>
            <person name="Magnuson J."/>
            <person name="Mondo S."/>
            <person name="Nolan M."/>
            <person name="Ohm R."/>
            <person name="Pangilinan J."/>
            <person name="Park H.-J."/>
            <person name="Ramirez L."/>
            <person name="Alfaro M."/>
            <person name="Sun H."/>
            <person name="Tritt A."/>
            <person name="Yoshinaga Y."/>
            <person name="Zwiers L.-H."/>
            <person name="Turgeon B."/>
            <person name="Goodwin S."/>
            <person name="Spatafora J."/>
            <person name="Crous P."/>
            <person name="Grigoriev I."/>
        </authorList>
    </citation>
    <scope>NUCLEOTIDE SEQUENCE [LARGE SCALE GENOMIC DNA]</scope>
    <source>
        <strain evidence="3">CBS 304.66</strain>
    </source>
</reference>
<proteinExistence type="predicted"/>
<comment type="caution">
    <text evidence="2">The sequence shown here is derived from an EMBL/GenBank/DDBJ whole genome shotgun (WGS) entry which is preliminary data.</text>
</comment>
<dbReference type="GO" id="GO:0033768">
    <property type="term" value="C:SUMO-targeted ubiquitin ligase complex"/>
    <property type="evidence" value="ECO:0007669"/>
    <property type="project" value="TreeGrafter"/>
</dbReference>
<feature type="compositionally biased region" description="Polar residues" evidence="1">
    <location>
        <begin position="38"/>
        <end position="47"/>
    </location>
</feature>
<feature type="region of interest" description="Disordered" evidence="1">
    <location>
        <begin position="1"/>
        <end position="79"/>
    </location>
</feature>
<keyword evidence="3" id="KW-1185">Reference proteome</keyword>
<evidence type="ECO:0000313" key="2">
    <source>
        <dbReference type="EMBL" id="KAF2269189.1"/>
    </source>
</evidence>
<name>A0A9P4N9N6_9PLEO</name>
<sequence>MDDDLYYCSHRHKRSHAEMDHEGPSSPTWGFGDRVPASQHNSPSHPQVSGLHLPRIEGMQSVQQPQRYPGDGFDFRRPVSLSSSRNDVIDLTAEDTGPSGPPLPSNRPQRPPRFGREIIDVDEDEPPSAAAPGSPEIQFISARRIDPPRRPTHSPSVQLGPLSDDIEIVSVHNVPAERRRREHQHHNHGYRPGRFELLGMFEGEGRLAHLRDQITRMAQNRPEPVAPPRTGGAAAARRMRGHVHVGFITPEMDFEMVGFDLGMGPPAPPQPPPTYNAPEAALEGYTRSPGEDDVLVCPNCGDELCTGDSDAKKQVWIVRQCGHVYCGECTANRFNKRTSKGKERAAPPRTNPFKSCVVHGCDKKTTTRNAMIQVFL</sequence>
<evidence type="ECO:0000313" key="3">
    <source>
        <dbReference type="Proteomes" id="UP000800093"/>
    </source>
</evidence>
<dbReference type="AlphaFoldDB" id="A0A9P4N9N6"/>
<dbReference type="PANTHER" id="PTHR28042">
    <property type="entry name" value="E3 UBIQUITIN-PROTEIN LIGASE COMPLEX SLX5-SLX8 SUBUNIT SLX5"/>
    <property type="match status" value="1"/>
</dbReference>
<organism evidence="2 3">
    <name type="scientific">Lojkania enalia</name>
    <dbReference type="NCBI Taxonomy" id="147567"/>
    <lineage>
        <taxon>Eukaryota</taxon>
        <taxon>Fungi</taxon>
        <taxon>Dikarya</taxon>
        <taxon>Ascomycota</taxon>
        <taxon>Pezizomycotina</taxon>
        <taxon>Dothideomycetes</taxon>
        <taxon>Pleosporomycetidae</taxon>
        <taxon>Pleosporales</taxon>
        <taxon>Pleosporales incertae sedis</taxon>
        <taxon>Lojkania</taxon>
    </lineage>
</organism>
<dbReference type="GO" id="GO:0004842">
    <property type="term" value="F:ubiquitin-protein transferase activity"/>
    <property type="evidence" value="ECO:0007669"/>
    <property type="project" value="TreeGrafter"/>
</dbReference>